<dbReference type="GO" id="GO:0016282">
    <property type="term" value="C:eukaryotic 43S preinitiation complex"/>
    <property type="evidence" value="ECO:0007669"/>
    <property type="project" value="UniProtKB-UniRule"/>
</dbReference>
<feature type="region of interest" description="RNA gate" evidence="5">
    <location>
        <begin position="235"/>
        <end position="249"/>
    </location>
</feature>
<dbReference type="Proteomes" id="UP000054248">
    <property type="component" value="Unassembled WGS sequence"/>
</dbReference>
<dbReference type="STRING" id="1051891.A0A0C3QU07"/>
<sequence length="503" mass="55303">MDDRLQFALVIGRAGVEAGGANAFAYFHVEDESSFSLVDSKATAPGARKGVSGFSRGRGTPRVGGPGGRGGGGGGRWGNQGTRGRRGGASMGRGGWRDWEKVNRSRESSVPIQPDWTMLEEIDFPRLSKLRLEVDLEEPKTVGTFGQVFAYDRTFDRITPKTERPLQILDRVRYNTTTSDDPIIQDLASKGTAKAYATDTILSWLMCCTRSVYPWDVIITHEGGKVFFDKRDGGPFDFITVNENAADPPMETDKEKDSINSPGSLSLEATFIDQHFSFQAVDEKNSIKFNRPNPFTSPEDREPLASCGYRYRIFDLGIDEDDDFTIAVRTQVEAFLPAATPKGPAQLVTLRSLNEFDSKAPGSGGAPEWRAKLDTQRGAVVATEMKNNGFKLSKYAVQSVLAGADVVKIGYVSRVNPRENSRHATLTTATMRPSDFIAQLTVSVSNGWGIVRMITDKILKMPEGRYLLIKDPNKAIIRLYSIPATAFMGEEEADIPEEDEAAE</sequence>
<feature type="region of interest" description="Disordered" evidence="6">
    <location>
        <begin position="46"/>
        <end position="96"/>
    </location>
</feature>
<comment type="subcellular location">
    <subcellularLocation>
        <location evidence="5">Cytoplasm</location>
    </subcellularLocation>
</comment>
<feature type="compositionally biased region" description="Gly residues" evidence="6">
    <location>
        <begin position="62"/>
        <end position="78"/>
    </location>
</feature>
<reference evidence="7 8" key="1">
    <citation type="submission" date="2014-04" db="EMBL/GenBank/DDBJ databases">
        <authorList>
            <consortium name="DOE Joint Genome Institute"/>
            <person name="Kuo A."/>
            <person name="Girlanda M."/>
            <person name="Perotto S."/>
            <person name="Kohler A."/>
            <person name="Nagy L.G."/>
            <person name="Floudas D."/>
            <person name="Copeland A."/>
            <person name="Barry K.W."/>
            <person name="Cichocki N."/>
            <person name="Veneault-Fourrey C."/>
            <person name="LaButti K."/>
            <person name="Lindquist E.A."/>
            <person name="Lipzen A."/>
            <person name="Lundell T."/>
            <person name="Morin E."/>
            <person name="Murat C."/>
            <person name="Sun H."/>
            <person name="Tunlid A."/>
            <person name="Henrissat B."/>
            <person name="Grigoriev I.V."/>
            <person name="Hibbett D.S."/>
            <person name="Martin F."/>
            <person name="Nordberg H.P."/>
            <person name="Cantor M.N."/>
            <person name="Hua S.X."/>
        </authorList>
    </citation>
    <scope>NUCLEOTIDE SEQUENCE [LARGE SCALE GENOMIC DNA]</scope>
    <source>
        <strain evidence="7 8">MUT 4182</strain>
    </source>
</reference>
<evidence type="ECO:0000256" key="2">
    <source>
        <dbReference type="ARBA" id="ARBA00022540"/>
    </source>
</evidence>
<dbReference type="PANTHER" id="PTHR12399:SF0">
    <property type="entry name" value="EUKARYOTIC TRANSLATION INITIATION FACTOR 3 SUBUNIT D"/>
    <property type="match status" value="1"/>
</dbReference>
<accession>A0A0C3QU07</accession>
<evidence type="ECO:0000313" key="7">
    <source>
        <dbReference type="EMBL" id="KIO32786.1"/>
    </source>
</evidence>
<keyword evidence="4 5" id="KW-0648">Protein biosynthesis</keyword>
<comment type="similarity">
    <text evidence="5">Belongs to the eIF-3 subunit D family.</text>
</comment>
<evidence type="ECO:0000256" key="5">
    <source>
        <dbReference type="HAMAP-Rule" id="MF_03003"/>
    </source>
</evidence>
<dbReference type="GO" id="GO:0033290">
    <property type="term" value="C:eukaryotic 48S preinitiation complex"/>
    <property type="evidence" value="ECO:0007669"/>
    <property type="project" value="UniProtKB-UniRule"/>
</dbReference>
<comment type="subunit">
    <text evidence="5">Component of the eukaryotic translation initiation factor 3 (eIF-3) complex.</text>
</comment>
<dbReference type="GO" id="GO:0003743">
    <property type="term" value="F:translation initiation factor activity"/>
    <property type="evidence" value="ECO:0007669"/>
    <property type="project" value="UniProtKB-UniRule"/>
</dbReference>
<gene>
    <name evidence="7" type="ORF">M407DRAFT_13823</name>
</gene>
<comment type="function">
    <text evidence="5">mRNA cap-binding component of the eukaryotic translation initiation factor 3 (eIF-3) complex, which is involved in protein synthesis of a specialized repertoire of mRNAs and, together with other initiation factors, stimulates binding of mRNA and methionyl-tRNAi to the 40S ribosome. The eIF-3 complex specifically targets and initiates translation of a subset of mRNAs involved in cell proliferation. In the eIF-3 complex, eif3d specifically recognizes and binds the 7-methylguanosine cap of a subset of mRNAs.</text>
</comment>
<dbReference type="InterPro" id="IPR007783">
    <property type="entry name" value="eIF3d"/>
</dbReference>
<dbReference type="GO" id="GO:0098808">
    <property type="term" value="F:mRNA cap binding"/>
    <property type="evidence" value="ECO:0007669"/>
    <property type="project" value="UniProtKB-UniRule"/>
</dbReference>
<keyword evidence="2 5" id="KW-0396">Initiation factor</keyword>
<dbReference type="Pfam" id="PF05091">
    <property type="entry name" value="eIF-3_zeta"/>
    <property type="match status" value="1"/>
</dbReference>
<keyword evidence="1 5" id="KW-0963">Cytoplasm</keyword>
<dbReference type="GO" id="GO:0002191">
    <property type="term" value="P:cap-dependent translational initiation"/>
    <property type="evidence" value="ECO:0007669"/>
    <property type="project" value="UniProtKB-UniRule"/>
</dbReference>
<keyword evidence="8" id="KW-1185">Reference proteome</keyword>
<evidence type="ECO:0000256" key="3">
    <source>
        <dbReference type="ARBA" id="ARBA00022884"/>
    </source>
</evidence>
<dbReference type="PANTHER" id="PTHR12399">
    <property type="entry name" value="EUKARYOTIC TRANSLATION INITIATION FACTOR 3 SUBUNIT 7"/>
    <property type="match status" value="1"/>
</dbReference>
<dbReference type="AlphaFoldDB" id="A0A0C3QU07"/>
<evidence type="ECO:0000313" key="8">
    <source>
        <dbReference type="Proteomes" id="UP000054248"/>
    </source>
</evidence>
<keyword evidence="3" id="KW-0694">RNA-binding</keyword>
<reference evidence="8" key="2">
    <citation type="submission" date="2015-01" db="EMBL/GenBank/DDBJ databases">
        <title>Evolutionary Origins and Diversification of the Mycorrhizal Mutualists.</title>
        <authorList>
            <consortium name="DOE Joint Genome Institute"/>
            <consortium name="Mycorrhizal Genomics Consortium"/>
            <person name="Kohler A."/>
            <person name="Kuo A."/>
            <person name="Nagy L.G."/>
            <person name="Floudas D."/>
            <person name="Copeland A."/>
            <person name="Barry K.W."/>
            <person name="Cichocki N."/>
            <person name="Veneault-Fourrey C."/>
            <person name="LaButti K."/>
            <person name="Lindquist E.A."/>
            <person name="Lipzen A."/>
            <person name="Lundell T."/>
            <person name="Morin E."/>
            <person name="Murat C."/>
            <person name="Riley R."/>
            <person name="Ohm R."/>
            <person name="Sun H."/>
            <person name="Tunlid A."/>
            <person name="Henrissat B."/>
            <person name="Grigoriev I.V."/>
            <person name="Hibbett D.S."/>
            <person name="Martin F."/>
        </authorList>
    </citation>
    <scope>NUCLEOTIDE SEQUENCE [LARGE SCALE GENOMIC DNA]</scope>
    <source>
        <strain evidence="8">MUT 4182</strain>
    </source>
</reference>
<proteinExistence type="inferred from homology"/>
<dbReference type="HAMAP" id="MF_03003">
    <property type="entry name" value="eIF3d"/>
    <property type="match status" value="1"/>
</dbReference>
<dbReference type="GO" id="GO:0001732">
    <property type="term" value="P:formation of cytoplasmic translation initiation complex"/>
    <property type="evidence" value="ECO:0007669"/>
    <property type="project" value="UniProtKB-UniRule"/>
</dbReference>
<protein>
    <recommendedName>
        <fullName evidence="5">Eukaryotic translation initiation factor 3 subunit D</fullName>
        <shortName evidence="5">eIF3d</shortName>
    </recommendedName>
</protein>
<dbReference type="EMBL" id="KN822952">
    <property type="protein sequence ID" value="KIO32786.1"/>
    <property type="molecule type" value="Genomic_DNA"/>
</dbReference>
<dbReference type="PIRSF" id="PIRSF016281">
    <property type="entry name" value="EIF-3_zeta"/>
    <property type="match status" value="1"/>
</dbReference>
<comment type="domain">
    <text evidence="5">The RNA gate region regulates mRNA cap recognition to prevent promiscuous mRNA-binding before assembly of eif3d into the full eukaryotic translation initiation factor 3 (eIF-3) complex.</text>
</comment>
<evidence type="ECO:0000256" key="6">
    <source>
        <dbReference type="SAM" id="MobiDB-lite"/>
    </source>
</evidence>
<dbReference type="GO" id="GO:0005852">
    <property type="term" value="C:eukaryotic translation initiation factor 3 complex"/>
    <property type="evidence" value="ECO:0007669"/>
    <property type="project" value="UniProtKB-UniRule"/>
</dbReference>
<dbReference type="HOGENOM" id="CLU_024521_0_0_1"/>
<dbReference type="OrthoDB" id="16538at2759"/>
<organism evidence="7 8">
    <name type="scientific">Tulasnella calospora MUT 4182</name>
    <dbReference type="NCBI Taxonomy" id="1051891"/>
    <lineage>
        <taxon>Eukaryota</taxon>
        <taxon>Fungi</taxon>
        <taxon>Dikarya</taxon>
        <taxon>Basidiomycota</taxon>
        <taxon>Agaricomycotina</taxon>
        <taxon>Agaricomycetes</taxon>
        <taxon>Cantharellales</taxon>
        <taxon>Tulasnellaceae</taxon>
        <taxon>Tulasnella</taxon>
    </lineage>
</organism>
<evidence type="ECO:0000256" key="4">
    <source>
        <dbReference type="ARBA" id="ARBA00022917"/>
    </source>
</evidence>
<evidence type="ECO:0000256" key="1">
    <source>
        <dbReference type="ARBA" id="ARBA00022490"/>
    </source>
</evidence>
<name>A0A0C3QU07_9AGAM</name>